<dbReference type="Proteomes" id="UP001292094">
    <property type="component" value="Unassembled WGS sequence"/>
</dbReference>
<organism evidence="2 3">
    <name type="scientific">Petrolisthes manimaculis</name>
    <dbReference type="NCBI Taxonomy" id="1843537"/>
    <lineage>
        <taxon>Eukaryota</taxon>
        <taxon>Metazoa</taxon>
        <taxon>Ecdysozoa</taxon>
        <taxon>Arthropoda</taxon>
        <taxon>Crustacea</taxon>
        <taxon>Multicrustacea</taxon>
        <taxon>Malacostraca</taxon>
        <taxon>Eumalacostraca</taxon>
        <taxon>Eucarida</taxon>
        <taxon>Decapoda</taxon>
        <taxon>Pleocyemata</taxon>
        <taxon>Anomura</taxon>
        <taxon>Galatheoidea</taxon>
        <taxon>Porcellanidae</taxon>
        <taxon>Petrolisthes</taxon>
    </lineage>
</organism>
<comment type="caution">
    <text evidence="2">The sequence shown here is derived from an EMBL/GenBank/DDBJ whole genome shotgun (WGS) entry which is preliminary data.</text>
</comment>
<proteinExistence type="predicted"/>
<evidence type="ECO:0000256" key="1">
    <source>
        <dbReference type="SAM" id="MobiDB-lite"/>
    </source>
</evidence>
<keyword evidence="3" id="KW-1185">Reference proteome</keyword>
<accession>A0AAE1NJN5</accession>
<evidence type="ECO:0000313" key="2">
    <source>
        <dbReference type="EMBL" id="KAK4291309.1"/>
    </source>
</evidence>
<dbReference type="AlphaFoldDB" id="A0AAE1NJN5"/>
<reference evidence="2" key="1">
    <citation type="submission" date="2023-11" db="EMBL/GenBank/DDBJ databases">
        <title>Genome assemblies of two species of porcelain crab, Petrolisthes cinctipes and Petrolisthes manimaculis (Anomura: Porcellanidae).</title>
        <authorList>
            <person name="Angst P."/>
        </authorList>
    </citation>
    <scope>NUCLEOTIDE SEQUENCE</scope>
    <source>
        <strain evidence="2">PB745_02</strain>
        <tissue evidence="2">Gill</tissue>
    </source>
</reference>
<protein>
    <submittedName>
        <fullName evidence="2">Uncharacterized protein</fullName>
    </submittedName>
</protein>
<gene>
    <name evidence="2" type="ORF">Pmani_035851</name>
</gene>
<evidence type="ECO:0000313" key="3">
    <source>
        <dbReference type="Proteomes" id="UP001292094"/>
    </source>
</evidence>
<dbReference type="EMBL" id="JAWZYT010005195">
    <property type="protein sequence ID" value="KAK4291309.1"/>
    <property type="molecule type" value="Genomic_DNA"/>
</dbReference>
<feature type="region of interest" description="Disordered" evidence="1">
    <location>
        <begin position="1"/>
        <end position="68"/>
    </location>
</feature>
<sequence length="112" mass="12196">MDTPPLGEDIAVEGTTGDGRKERTKTSSKKEKIDRKLTKTGNSKQAGANVRGASREPSSDRAQKQARFRGPSCIVREMAAAEYIKDVAVRRRLEGFDVGSLVGQCNAERDVT</sequence>
<feature type="compositionally biased region" description="Basic and acidic residues" evidence="1">
    <location>
        <begin position="53"/>
        <end position="63"/>
    </location>
</feature>
<name>A0AAE1NJN5_9EUCA</name>
<feature type="compositionally biased region" description="Basic and acidic residues" evidence="1">
    <location>
        <begin position="18"/>
        <end position="37"/>
    </location>
</feature>